<feature type="transmembrane region" description="Helical" evidence="6">
    <location>
        <begin position="418"/>
        <end position="439"/>
    </location>
</feature>
<keyword evidence="4 6" id="KW-1133">Transmembrane helix</keyword>
<dbReference type="InterPro" id="IPR020846">
    <property type="entry name" value="MFS_dom"/>
</dbReference>
<feature type="transmembrane region" description="Helical" evidence="6">
    <location>
        <begin position="313"/>
        <end position="332"/>
    </location>
</feature>
<evidence type="ECO:0000313" key="9">
    <source>
        <dbReference type="Proteomes" id="UP000005018"/>
    </source>
</evidence>
<dbReference type="Gene3D" id="1.20.1250.20">
    <property type="entry name" value="MFS general substrate transporter like domains"/>
    <property type="match status" value="1"/>
</dbReference>
<dbReference type="RefSeq" id="XP_003870831.1">
    <property type="nucleotide sequence ID" value="XM_003870782.1"/>
</dbReference>
<keyword evidence="9" id="KW-1185">Reference proteome</keyword>
<evidence type="ECO:0000256" key="3">
    <source>
        <dbReference type="ARBA" id="ARBA00022692"/>
    </source>
</evidence>
<evidence type="ECO:0000256" key="2">
    <source>
        <dbReference type="ARBA" id="ARBA00022448"/>
    </source>
</evidence>
<keyword evidence="5 6" id="KW-0472">Membrane</keyword>
<keyword evidence="3 6" id="KW-0812">Transmembrane</keyword>
<dbReference type="EMBL" id="HE681725">
    <property type="protein sequence ID" value="CCG24703.1"/>
    <property type="molecule type" value="Genomic_DNA"/>
</dbReference>
<organism evidence="8 9">
    <name type="scientific">Candida orthopsilosis (strain 90-125)</name>
    <name type="common">Yeast</name>
    <dbReference type="NCBI Taxonomy" id="1136231"/>
    <lineage>
        <taxon>Eukaryota</taxon>
        <taxon>Fungi</taxon>
        <taxon>Dikarya</taxon>
        <taxon>Ascomycota</taxon>
        <taxon>Saccharomycotina</taxon>
        <taxon>Pichiomycetes</taxon>
        <taxon>Debaryomycetaceae</taxon>
        <taxon>Candida/Lodderomyces clade</taxon>
        <taxon>Candida</taxon>
    </lineage>
</organism>
<feature type="domain" description="Major facilitator superfamily (MFS) profile" evidence="7">
    <location>
        <begin position="81"/>
        <end position="511"/>
    </location>
</feature>
<feature type="transmembrane region" description="Helical" evidence="6">
    <location>
        <begin position="234"/>
        <end position="256"/>
    </location>
</feature>
<dbReference type="GO" id="GO:0022857">
    <property type="term" value="F:transmembrane transporter activity"/>
    <property type="evidence" value="ECO:0007669"/>
    <property type="project" value="InterPro"/>
</dbReference>
<evidence type="ECO:0000256" key="6">
    <source>
        <dbReference type="SAM" id="Phobius"/>
    </source>
</evidence>
<accession>H8X9N7</accession>
<dbReference type="AlphaFoldDB" id="H8X9N7"/>
<feature type="transmembrane region" description="Helical" evidence="6">
    <location>
        <begin position="451"/>
        <end position="475"/>
    </location>
</feature>
<evidence type="ECO:0000256" key="4">
    <source>
        <dbReference type="ARBA" id="ARBA00022989"/>
    </source>
</evidence>
<keyword evidence="2" id="KW-0813">Transport</keyword>
<feature type="transmembrane region" description="Helical" evidence="6">
    <location>
        <begin position="487"/>
        <end position="506"/>
    </location>
</feature>
<feature type="transmembrane region" description="Helical" evidence="6">
    <location>
        <begin position="352"/>
        <end position="371"/>
    </location>
</feature>
<dbReference type="SUPFAM" id="SSF103473">
    <property type="entry name" value="MFS general substrate transporter"/>
    <property type="match status" value="1"/>
</dbReference>
<gene>
    <name evidence="8" type="ORF">CORT_0G00120</name>
</gene>
<feature type="transmembrane region" description="Helical" evidence="6">
    <location>
        <begin position="206"/>
        <end position="228"/>
    </location>
</feature>
<dbReference type="PROSITE" id="PS50850">
    <property type="entry name" value="MFS"/>
    <property type="match status" value="1"/>
</dbReference>
<dbReference type="GeneID" id="14541984"/>
<dbReference type="HOGENOM" id="CLU_008455_11_4_1"/>
<name>H8X9N7_CANO9</name>
<dbReference type="InterPro" id="IPR036259">
    <property type="entry name" value="MFS_trans_sf"/>
</dbReference>
<dbReference type="eggNOG" id="KOG0255">
    <property type="taxonomic scope" value="Eukaryota"/>
</dbReference>
<evidence type="ECO:0000256" key="1">
    <source>
        <dbReference type="ARBA" id="ARBA00004141"/>
    </source>
</evidence>
<protein>
    <recommendedName>
        <fullName evidence="7">Major facilitator superfamily (MFS) profile domain-containing protein</fullName>
    </recommendedName>
</protein>
<feature type="transmembrane region" description="Helical" evidence="6">
    <location>
        <begin position="392"/>
        <end position="412"/>
    </location>
</feature>
<evidence type="ECO:0000259" key="7">
    <source>
        <dbReference type="PROSITE" id="PS50850"/>
    </source>
</evidence>
<dbReference type="CDD" id="cd17323">
    <property type="entry name" value="MFS_Tpo1_MDR_like"/>
    <property type="match status" value="1"/>
</dbReference>
<feature type="transmembrane region" description="Helical" evidence="6">
    <location>
        <begin position="79"/>
        <end position="100"/>
    </location>
</feature>
<feature type="transmembrane region" description="Helical" evidence="6">
    <location>
        <begin position="176"/>
        <end position="194"/>
    </location>
</feature>
<dbReference type="InterPro" id="IPR011701">
    <property type="entry name" value="MFS"/>
</dbReference>
<evidence type="ECO:0000256" key="5">
    <source>
        <dbReference type="ARBA" id="ARBA00023136"/>
    </source>
</evidence>
<comment type="subcellular location">
    <subcellularLocation>
        <location evidence="1">Membrane</location>
        <topology evidence="1">Multi-pass membrane protein</topology>
    </subcellularLocation>
</comment>
<reference evidence="8 9" key="1">
    <citation type="journal article" date="2012" name="PLoS ONE">
        <title>Sequence and analysis of the genome of the pathogenic yeast Candida orthopsilosis.</title>
        <authorList>
            <person name="Riccombeni A."/>
            <person name="Vidanes G."/>
            <person name="Proux-Wera E."/>
            <person name="Wolfe K.H."/>
            <person name="Butler G."/>
        </authorList>
    </citation>
    <scope>NUCLEOTIDE SEQUENCE [LARGE SCALE GENOMIC DNA]</scope>
    <source>
        <strain evidence="8 9">Co 90-125</strain>
    </source>
</reference>
<dbReference type="KEGG" id="cot:CORT_0G00120"/>
<evidence type="ECO:0000313" key="8">
    <source>
        <dbReference type="EMBL" id="CCG24703.1"/>
    </source>
</evidence>
<dbReference type="PANTHER" id="PTHR23502:SF31">
    <property type="entry name" value="POLYAMINE TRANSPORTER 1"/>
    <property type="match status" value="1"/>
</dbReference>
<dbReference type="GO" id="GO:0005886">
    <property type="term" value="C:plasma membrane"/>
    <property type="evidence" value="ECO:0007669"/>
    <property type="project" value="TreeGrafter"/>
</dbReference>
<dbReference type="PANTHER" id="PTHR23502">
    <property type="entry name" value="MAJOR FACILITATOR SUPERFAMILY"/>
    <property type="match status" value="1"/>
</dbReference>
<dbReference type="OrthoDB" id="9986881at2759"/>
<dbReference type="Pfam" id="PF07690">
    <property type="entry name" value="MFS_1"/>
    <property type="match status" value="1"/>
</dbReference>
<proteinExistence type="predicted"/>
<sequence>MSRDPPIYTEESHKSTYQANQEIPYETITPDHIEVNSTLLIGGDKPFPPPLPDRIPYCVAFDGASDPYHPHNHSLAKKALYTFAVGLSTFSLSMGSAMFASANEDLKKIFHIGTSVAELGTALFIIGFAAGPVIYGPSSEVFGRKPVMVLSSFGYVCFEFATAAAKDLQTIMLCRFFAGFLGSAPVVVSAAIMVDITRAKARGIGMACFGSVLFGAVMMAPIIGGFVIKNRKLGWRWVSYISGIIGCLALVMNAFVLQETHHPVLLARKAELLRRKTGNWGIYAPHEDVSLRLKDIVVDRILRPLKLLFTEPIVFLISLYNSFIYGILYSFLTVIPLIFEGRYGWSRGVAELPYLSMLLGVLSGTLINVLYEIRNNKIFEQTGTKPVPEMRLPPVMIGAVIFVIGIFWLGWTGDYPHYIHWIVPVIGAFFIGNGLMLIFLPTMTYLIDCYLYVAATALAGLTFIRSGFGAAFPLFTQQMFNNLTIKWASTLLGCLGVLMIPVPFFFSKYGAYIRSKSKHALK</sequence>
<dbReference type="Proteomes" id="UP000005018">
    <property type="component" value="Chromosome 7"/>
</dbReference>
<dbReference type="FunFam" id="1.20.1250.20:FF:000011">
    <property type="entry name" value="MFS multidrug transporter, putative"/>
    <property type="match status" value="1"/>
</dbReference>
<feature type="transmembrane region" description="Helical" evidence="6">
    <location>
        <begin position="112"/>
        <end position="135"/>
    </location>
</feature>